<feature type="transmembrane region" description="Helical" evidence="6">
    <location>
        <begin position="137"/>
        <end position="158"/>
    </location>
</feature>
<feature type="transmembrane region" description="Helical" evidence="6">
    <location>
        <begin position="12"/>
        <end position="32"/>
    </location>
</feature>
<dbReference type="PANTHER" id="PTHR10057:SF0">
    <property type="entry name" value="TRANSLOCATOR PROTEIN"/>
    <property type="match status" value="1"/>
</dbReference>
<evidence type="ECO:0000256" key="1">
    <source>
        <dbReference type="ARBA" id="ARBA00004141"/>
    </source>
</evidence>
<comment type="similarity">
    <text evidence="2">Belongs to the TspO/BZRP family.</text>
</comment>
<name>A0ABM6MDF5_9ACTN</name>
<sequence length="161" mass="18137">MDYPLLVDFKLITAGIGILLVFIYAFGSGIWVSSSPGWYSTLERPPWQPPSSFIGIIWPYNFIVLGFASYQVSKSLTRIENISWLVFFGLSIIAALTWAYQFYVPHNFTLATIALVLTTVLTIPVLYLTFRASLIMGLLLIPYQIWVAIAASLAWGYLTRN</sequence>
<evidence type="ECO:0000313" key="8">
    <source>
        <dbReference type="Proteomes" id="UP000217177"/>
    </source>
</evidence>
<dbReference type="InterPro" id="IPR038330">
    <property type="entry name" value="TspO/MBR-related_sf"/>
</dbReference>
<evidence type="ECO:0000256" key="4">
    <source>
        <dbReference type="ARBA" id="ARBA00022989"/>
    </source>
</evidence>
<dbReference type="PANTHER" id="PTHR10057">
    <property type="entry name" value="PERIPHERAL-TYPE BENZODIAZEPINE RECEPTOR"/>
    <property type="match status" value="1"/>
</dbReference>
<keyword evidence="3 6" id="KW-0812">Transmembrane</keyword>
<reference evidence="7 8" key="1">
    <citation type="submission" date="2016-07" db="EMBL/GenBank/DDBJ databases">
        <title>High microdiversification within the ubiquitous acI lineage of Actinobacteria.</title>
        <authorList>
            <person name="Neuenschwander S.M."/>
            <person name="Salcher M."/>
            <person name="Ghai R."/>
            <person name="Pernthaler J."/>
        </authorList>
    </citation>
    <scope>NUCLEOTIDE SEQUENCE [LARGE SCALE GENOMIC DNA]</scope>
    <source>
        <strain evidence="7">MMS-IA-79</strain>
    </source>
</reference>
<dbReference type="Proteomes" id="UP000217177">
    <property type="component" value="Chromosome"/>
</dbReference>
<evidence type="ECO:0000256" key="5">
    <source>
        <dbReference type="ARBA" id="ARBA00023136"/>
    </source>
</evidence>
<feature type="transmembrane region" description="Helical" evidence="6">
    <location>
        <begin position="52"/>
        <end position="70"/>
    </location>
</feature>
<keyword evidence="5 6" id="KW-0472">Membrane</keyword>
<keyword evidence="4 6" id="KW-1133">Transmembrane helix</keyword>
<keyword evidence="7" id="KW-0675">Receptor</keyword>
<dbReference type="InterPro" id="IPR004307">
    <property type="entry name" value="TspO_MBR"/>
</dbReference>
<dbReference type="CDD" id="cd15904">
    <property type="entry name" value="TSPO_MBR"/>
    <property type="match status" value="1"/>
</dbReference>
<proteinExistence type="inferred from homology"/>
<feature type="transmembrane region" description="Helical" evidence="6">
    <location>
        <begin position="82"/>
        <end position="102"/>
    </location>
</feature>
<organism evidence="7 8">
    <name type="scientific">Candidatus Planktophila versatilis</name>
    <dbReference type="NCBI Taxonomy" id="1884905"/>
    <lineage>
        <taxon>Bacteria</taxon>
        <taxon>Bacillati</taxon>
        <taxon>Actinomycetota</taxon>
        <taxon>Actinomycetes</taxon>
        <taxon>Candidatus Nanopelagicales</taxon>
        <taxon>Candidatus Nanopelagicaceae</taxon>
        <taxon>Candidatus Planktophila</taxon>
    </lineage>
</organism>
<dbReference type="RefSeq" id="WP_095674451.1">
    <property type="nucleotide sequence ID" value="NZ_CP016774.1"/>
</dbReference>
<evidence type="ECO:0000256" key="3">
    <source>
        <dbReference type="ARBA" id="ARBA00022692"/>
    </source>
</evidence>
<dbReference type="Gene3D" id="1.20.1260.100">
    <property type="entry name" value="TspO/MBR protein"/>
    <property type="match status" value="1"/>
</dbReference>
<accession>A0ABM6MDF5</accession>
<evidence type="ECO:0000256" key="6">
    <source>
        <dbReference type="SAM" id="Phobius"/>
    </source>
</evidence>
<comment type="subcellular location">
    <subcellularLocation>
        <location evidence="1">Membrane</location>
        <topology evidence="1">Multi-pass membrane protein</topology>
    </subcellularLocation>
</comment>
<dbReference type="Pfam" id="PF03073">
    <property type="entry name" value="TspO_MBR"/>
    <property type="match status" value="1"/>
</dbReference>
<protein>
    <submittedName>
        <fullName evidence="7">Benzodiazapine receptor</fullName>
    </submittedName>
</protein>
<dbReference type="EMBL" id="CP016774">
    <property type="protein sequence ID" value="ASY16898.1"/>
    <property type="molecule type" value="Genomic_DNA"/>
</dbReference>
<evidence type="ECO:0000313" key="7">
    <source>
        <dbReference type="EMBL" id="ASY16898.1"/>
    </source>
</evidence>
<evidence type="ECO:0000256" key="2">
    <source>
        <dbReference type="ARBA" id="ARBA00007524"/>
    </source>
</evidence>
<keyword evidence="8" id="KW-1185">Reference proteome</keyword>
<feature type="transmembrane region" description="Helical" evidence="6">
    <location>
        <begin position="108"/>
        <end position="130"/>
    </location>
</feature>
<gene>
    <name evidence="7" type="ORF">A1sIA79_01300</name>
</gene>